<reference evidence="1" key="1">
    <citation type="submission" date="2014-09" db="EMBL/GenBank/DDBJ databases">
        <authorList>
            <person name="Magalhaes I.L.F."/>
            <person name="Oliveira U."/>
            <person name="Santos F.R."/>
            <person name="Vidigal T.H.D.A."/>
            <person name="Brescovit A.D."/>
            <person name="Santos A.J."/>
        </authorList>
    </citation>
    <scope>NUCLEOTIDE SEQUENCE</scope>
    <source>
        <tissue evidence="1">Shoot tissue taken approximately 20 cm above the soil surface</tissue>
    </source>
</reference>
<dbReference type="EMBL" id="GBRH01249793">
    <property type="protein sequence ID" value="JAD48102.1"/>
    <property type="molecule type" value="Transcribed_RNA"/>
</dbReference>
<reference evidence="1" key="2">
    <citation type="journal article" date="2015" name="Data Brief">
        <title>Shoot transcriptome of the giant reed, Arundo donax.</title>
        <authorList>
            <person name="Barrero R.A."/>
            <person name="Guerrero F.D."/>
            <person name="Moolhuijzen P."/>
            <person name="Goolsby J.A."/>
            <person name="Tidwell J."/>
            <person name="Bellgard S.E."/>
            <person name="Bellgard M.I."/>
        </authorList>
    </citation>
    <scope>NUCLEOTIDE SEQUENCE</scope>
    <source>
        <tissue evidence="1">Shoot tissue taken approximately 20 cm above the soil surface</tissue>
    </source>
</reference>
<sequence>MTSPVVELLRPSWCSTMRMDFLQRTLNPSVGLRSPQKRVTAAAVILERKSSYIQQQLSN</sequence>
<proteinExistence type="predicted"/>
<accession>A0A0A9AM32</accession>
<name>A0A0A9AM32_ARUDO</name>
<dbReference type="AlphaFoldDB" id="A0A0A9AM32"/>
<evidence type="ECO:0000313" key="1">
    <source>
        <dbReference type="EMBL" id="JAD48102.1"/>
    </source>
</evidence>
<protein>
    <submittedName>
        <fullName evidence="1">Uncharacterized protein</fullName>
    </submittedName>
</protein>
<organism evidence="1">
    <name type="scientific">Arundo donax</name>
    <name type="common">Giant reed</name>
    <name type="synonym">Donax arundinaceus</name>
    <dbReference type="NCBI Taxonomy" id="35708"/>
    <lineage>
        <taxon>Eukaryota</taxon>
        <taxon>Viridiplantae</taxon>
        <taxon>Streptophyta</taxon>
        <taxon>Embryophyta</taxon>
        <taxon>Tracheophyta</taxon>
        <taxon>Spermatophyta</taxon>
        <taxon>Magnoliopsida</taxon>
        <taxon>Liliopsida</taxon>
        <taxon>Poales</taxon>
        <taxon>Poaceae</taxon>
        <taxon>PACMAD clade</taxon>
        <taxon>Arundinoideae</taxon>
        <taxon>Arundineae</taxon>
        <taxon>Arundo</taxon>
    </lineage>
</organism>